<feature type="non-terminal residue" evidence="3">
    <location>
        <position position="1"/>
    </location>
</feature>
<evidence type="ECO:0000259" key="2">
    <source>
        <dbReference type="SMART" id="SM00984"/>
    </source>
</evidence>
<sequence>SCFLFHLGQGLKDAKIAILGVAFLENSDDTRNSPSKPLYEALKQKGAKSVLHDPYVRDFEIEFTSNFNSVIEDADAIVLMTKHKDYFDLDLNEIKNKMRTPV</sequence>
<accession>X1E2N5</accession>
<gene>
    <name evidence="3" type="ORF">S01H4_65568</name>
</gene>
<dbReference type="Gene3D" id="3.40.50.720">
    <property type="entry name" value="NAD(P)-binding Rossmann-like Domain"/>
    <property type="match status" value="1"/>
</dbReference>
<name>X1E2N5_9ZZZZ</name>
<dbReference type="GO" id="GO:0016616">
    <property type="term" value="F:oxidoreductase activity, acting on the CH-OH group of donors, NAD or NADP as acceptor"/>
    <property type="evidence" value="ECO:0007669"/>
    <property type="project" value="InterPro"/>
</dbReference>
<evidence type="ECO:0000313" key="3">
    <source>
        <dbReference type="EMBL" id="GAH26812.1"/>
    </source>
</evidence>
<dbReference type="Pfam" id="PF03720">
    <property type="entry name" value="UDPG_MGDP_dh_C"/>
    <property type="match status" value="1"/>
</dbReference>
<comment type="similarity">
    <text evidence="1">Belongs to the UDP-glucose/GDP-mannose dehydrogenase family.</text>
</comment>
<dbReference type="GO" id="GO:0016628">
    <property type="term" value="F:oxidoreductase activity, acting on the CH-CH group of donors, NAD or NADP as acceptor"/>
    <property type="evidence" value="ECO:0007669"/>
    <property type="project" value="InterPro"/>
</dbReference>
<organism evidence="3">
    <name type="scientific">marine sediment metagenome</name>
    <dbReference type="NCBI Taxonomy" id="412755"/>
    <lineage>
        <taxon>unclassified sequences</taxon>
        <taxon>metagenomes</taxon>
        <taxon>ecological metagenomes</taxon>
    </lineage>
</organism>
<dbReference type="InterPro" id="IPR036220">
    <property type="entry name" value="UDP-Glc/GDP-Man_DH_C_sf"/>
</dbReference>
<dbReference type="PANTHER" id="PTHR43491">
    <property type="entry name" value="UDP-N-ACETYL-D-MANNOSAMINE DEHYDROGENASE"/>
    <property type="match status" value="1"/>
</dbReference>
<evidence type="ECO:0000256" key="1">
    <source>
        <dbReference type="ARBA" id="ARBA00006601"/>
    </source>
</evidence>
<dbReference type="InterPro" id="IPR014027">
    <property type="entry name" value="UDP-Glc/GDP-Man_DH_C"/>
</dbReference>
<dbReference type="GO" id="GO:0000271">
    <property type="term" value="P:polysaccharide biosynthetic process"/>
    <property type="evidence" value="ECO:0007669"/>
    <property type="project" value="InterPro"/>
</dbReference>
<reference evidence="3" key="1">
    <citation type="journal article" date="2014" name="Front. Microbiol.">
        <title>High frequency of phylogenetically diverse reductive dehalogenase-homologous genes in deep subseafloor sedimentary metagenomes.</title>
        <authorList>
            <person name="Kawai M."/>
            <person name="Futagami T."/>
            <person name="Toyoda A."/>
            <person name="Takaki Y."/>
            <person name="Nishi S."/>
            <person name="Hori S."/>
            <person name="Arai W."/>
            <person name="Tsubouchi T."/>
            <person name="Morono Y."/>
            <person name="Uchiyama I."/>
            <person name="Ito T."/>
            <person name="Fujiyama A."/>
            <person name="Inagaki F."/>
            <person name="Takami H."/>
        </authorList>
    </citation>
    <scope>NUCLEOTIDE SEQUENCE</scope>
    <source>
        <strain evidence="3">Expedition CK06-06</strain>
    </source>
</reference>
<feature type="non-terminal residue" evidence="3">
    <location>
        <position position="102"/>
    </location>
</feature>
<proteinExistence type="inferred from homology"/>
<dbReference type="EMBL" id="BART01040177">
    <property type="protein sequence ID" value="GAH26812.1"/>
    <property type="molecule type" value="Genomic_DNA"/>
</dbReference>
<dbReference type="InterPro" id="IPR028359">
    <property type="entry name" value="UDP_ManNAc/GlcNAc_DH"/>
</dbReference>
<protein>
    <recommendedName>
        <fullName evidence="2">UDP-glucose/GDP-mannose dehydrogenase C-terminal domain-containing protein</fullName>
    </recommendedName>
</protein>
<dbReference type="AlphaFoldDB" id="X1E2N5"/>
<dbReference type="SMART" id="SM00984">
    <property type="entry name" value="UDPG_MGDP_dh_C"/>
    <property type="match status" value="1"/>
</dbReference>
<dbReference type="SUPFAM" id="SSF52413">
    <property type="entry name" value="UDP-glucose/GDP-mannose dehydrogenase C-terminal domain"/>
    <property type="match status" value="1"/>
</dbReference>
<feature type="domain" description="UDP-glucose/GDP-mannose dehydrogenase C-terminal" evidence="2">
    <location>
        <begin position="17"/>
        <end position="101"/>
    </location>
</feature>
<comment type="caution">
    <text evidence="3">The sequence shown here is derived from an EMBL/GenBank/DDBJ whole genome shotgun (WGS) entry which is preliminary data.</text>
</comment>
<dbReference type="PANTHER" id="PTHR43491:SF2">
    <property type="entry name" value="UDP-N-ACETYL-D-MANNOSAMINE DEHYDROGENASE"/>
    <property type="match status" value="1"/>
</dbReference>
<dbReference type="GO" id="GO:0051287">
    <property type="term" value="F:NAD binding"/>
    <property type="evidence" value="ECO:0007669"/>
    <property type="project" value="InterPro"/>
</dbReference>